<evidence type="ECO:0000313" key="2">
    <source>
        <dbReference type="EMBL" id="AFD02295.1"/>
    </source>
</evidence>
<accession>H9AZX0</accession>
<feature type="transmembrane region" description="Helical" evidence="1">
    <location>
        <begin position="12"/>
        <end position="34"/>
    </location>
</feature>
<dbReference type="EMBL" id="JN968479">
    <property type="protein sequence ID" value="AFD02295.1"/>
    <property type="molecule type" value="Genomic_DNA"/>
</dbReference>
<keyword evidence="3" id="KW-1185">Reference proteome</keyword>
<dbReference type="GeneID" id="14517145"/>
<evidence type="ECO:0000256" key="1">
    <source>
        <dbReference type="SAM" id="Phobius"/>
    </source>
</evidence>
<organism evidence="2 3">
    <name type="scientific">Haloarcula hispanica icosahedral virus 2</name>
    <dbReference type="NCBI Taxonomy" id="1154689"/>
    <lineage>
        <taxon>Viruses</taxon>
        <taxon>Singelaviria</taxon>
        <taxon>Helvetiavirae</taxon>
        <taxon>Dividoviricota</taxon>
        <taxon>Laserviricetes</taxon>
        <taxon>Halopanivirales</taxon>
        <taxon>Sphaerolipoviridae</taxon>
        <taxon>Alphasphaerolipovirus</taxon>
        <taxon>Alphasphaerolipovirus helsinkii</taxon>
    </lineage>
</organism>
<protein>
    <submittedName>
        <fullName evidence="2">VP12</fullName>
    </submittedName>
</protein>
<keyword evidence="1" id="KW-0472">Membrane</keyword>
<evidence type="ECO:0000313" key="3">
    <source>
        <dbReference type="Proteomes" id="UP000007576"/>
    </source>
</evidence>
<name>H9AZX0_9VIRU</name>
<keyword evidence="1" id="KW-1133">Transmembrane helix</keyword>
<feature type="transmembrane region" description="Helical" evidence="1">
    <location>
        <begin position="46"/>
        <end position="67"/>
    </location>
</feature>
<dbReference type="KEGG" id="vg:14517145"/>
<dbReference type="Proteomes" id="UP000007576">
    <property type="component" value="Segment"/>
</dbReference>
<keyword evidence="1" id="KW-0812">Transmembrane</keyword>
<dbReference type="RefSeq" id="YP_005352800.1">
    <property type="nucleotide sequence ID" value="NC_016989.1"/>
</dbReference>
<reference evidence="2 3" key="1">
    <citation type="journal article" date="2012" name="J. Virol.">
        <title>Closely related archaeal Haloarcula hispanica icosahedral viruses HHIV-2 and SH1 have nonhomologous genes encoding host recognition functions.</title>
        <authorList>
            <person name="Jaakkola S.T."/>
            <person name="Penttinen R.K."/>
            <person name="Vilen S.T."/>
            <person name="Jalasvuori M."/>
            <person name="Ronnholm G."/>
            <person name="Bamford J.K."/>
            <person name="Bamford D.H."/>
            <person name="Oksanen H.M."/>
        </authorList>
    </citation>
    <scope>NUCLEOTIDE SEQUENCE [LARGE SCALE GENOMIC DNA]</scope>
</reference>
<dbReference type="OrthoDB" id="24711at10239"/>
<sequence>MASINVNRATSTLMSTSFLKSAVMIVVGSLLAQVVTDYLRSNVRDINMAGGDAVYSAVAALLVLTVLPKKYGKPLALGSMATSVRVMLRELGVV</sequence>
<proteinExistence type="predicted"/>